<dbReference type="AlphaFoldDB" id="A0A1E3PB43"/>
<dbReference type="STRING" id="683960.A0A1E3PB43"/>
<dbReference type="InterPro" id="IPR012677">
    <property type="entry name" value="Nucleotide-bd_a/b_plait_sf"/>
</dbReference>
<feature type="region of interest" description="Disordered" evidence="4">
    <location>
        <begin position="301"/>
        <end position="326"/>
    </location>
</feature>
<dbReference type="SUPFAM" id="SSF54928">
    <property type="entry name" value="RNA-binding domain, RBD"/>
    <property type="match status" value="2"/>
</dbReference>
<feature type="region of interest" description="Disordered" evidence="4">
    <location>
        <begin position="1"/>
        <end position="51"/>
    </location>
</feature>
<reference evidence="6 7" key="1">
    <citation type="journal article" date="2016" name="Proc. Natl. Acad. Sci. U.S.A.">
        <title>Comparative genomics of biotechnologically important yeasts.</title>
        <authorList>
            <person name="Riley R."/>
            <person name="Haridas S."/>
            <person name="Wolfe K.H."/>
            <person name="Lopes M.R."/>
            <person name="Hittinger C.T."/>
            <person name="Goeker M."/>
            <person name="Salamov A.A."/>
            <person name="Wisecaver J.H."/>
            <person name="Long T.M."/>
            <person name="Calvey C.H."/>
            <person name="Aerts A.L."/>
            <person name="Barry K.W."/>
            <person name="Choi C."/>
            <person name="Clum A."/>
            <person name="Coughlan A.Y."/>
            <person name="Deshpande S."/>
            <person name="Douglass A.P."/>
            <person name="Hanson S.J."/>
            <person name="Klenk H.-P."/>
            <person name="LaButti K.M."/>
            <person name="Lapidus A."/>
            <person name="Lindquist E.A."/>
            <person name="Lipzen A.M."/>
            <person name="Meier-Kolthoff J.P."/>
            <person name="Ohm R.A."/>
            <person name="Otillar R.P."/>
            <person name="Pangilinan J.L."/>
            <person name="Peng Y."/>
            <person name="Rokas A."/>
            <person name="Rosa C.A."/>
            <person name="Scheuner C."/>
            <person name="Sibirny A.A."/>
            <person name="Slot J.C."/>
            <person name="Stielow J.B."/>
            <person name="Sun H."/>
            <person name="Kurtzman C.P."/>
            <person name="Blackwell M."/>
            <person name="Grigoriev I.V."/>
            <person name="Jeffries T.W."/>
        </authorList>
    </citation>
    <scope>NUCLEOTIDE SEQUENCE [LARGE SCALE GENOMIC DNA]</scope>
    <source>
        <strain evidence="7">ATCC 58044 / CBS 1984 / NCYC 433 / NRRL Y-366-8</strain>
    </source>
</reference>
<feature type="domain" description="RRM" evidence="5">
    <location>
        <begin position="126"/>
        <end position="203"/>
    </location>
</feature>
<evidence type="ECO:0000313" key="7">
    <source>
        <dbReference type="Proteomes" id="UP000094112"/>
    </source>
</evidence>
<evidence type="ECO:0000256" key="1">
    <source>
        <dbReference type="ARBA" id="ARBA00022737"/>
    </source>
</evidence>
<dbReference type="SMART" id="SM00360">
    <property type="entry name" value="RRM"/>
    <property type="match status" value="3"/>
</dbReference>
<dbReference type="PANTHER" id="PTHR24012">
    <property type="entry name" value="RNA BINDING PROTEIN"/>
    <property type="match status" value="1"/>
</dbReference>
<dbReference type="GO" id="GO:0003723">
    <property type="term" value="F:RNA binding"/>
    <property type="evidence" value="ECO:0007669"/>
    <property type="project" value="UniProtKB-UniRule"/>
</dbReference>
<feature type="region of interest" description="Disordered" evidence="4">
    <location>
        <begin position="503"/>
        <end position="523"/>
    </location>
</feature>
<evidence type="ECO:0000256" key="4">
    <source>
        <dbReference type="SAM" id="MobiDB-lite"/>
    </source>
</evidence>
<dbReference type="InterPro" id="IPR035979">
    <property type="entry name" value="RBD_domain_sf"/>
</dbReference>
<protein>
    <recommendedName>
        <fullName evidence="5">RRM domain-containing protein</fullName>
    </recommendedName>
</protein>
<dbReference type="EMBL" id="KV454208">
    <property type="protein sequence ID" value="ODQ62588.1"/>
    <property type="molecule type" value="Genomic_DNA"/>
</dbReference>
<feature type="domain" description="RRM" evidence="5">
    <location>
        <begin position="219"/>
        <end position="302"/>
    </location>
</feature>
<dbReference type="GeneID" id="30200276"/>
<evidence type="ECO:0000256" key="2">
    <source>
        <dbReference type="ARBA" id="ARBA00022884"/>
    </source>
</evidence>
<dbReference type="InterPro" id="IPR000504">
    <property type="entry name" value="RRM_dom"/>
</dbReference>
<feature type="compositionally biased region" description="Polar residues" evidence="4">
    <location>
        <begin position="32"/>
        <end position="41"/>
    </location>
</feature>
<keyword evidence="2 3" id="KW-0694">RNA-binding</keyword>
<keyword evidence="1" id="KW-0677">Repeat</keyword>
<name>A0A1E3PB43_WICAA</name>
<dbReference type="RefSeq" id="XP_019041795.1">
    <property type="nucleotide sequence ID" value="XM_019183030.1"/>
</dbReference>
<dbReference type="Gene3D" id="3.30.70.330">
    <property type="match status" value="3"/>
</dbReference>
<accession>A0A1E3PB43</accession>
<feature type="compositionally biased region" description="Low complexity" evidence="4">
    <location>
        <begin position="312"/>
        <end position="321"/>
    </location>
</feature>
<evidence type="ECO:0000313" key="6">
    <source>
        <dbReference type="EMBL" id="ODQ62588.1"/>
    </source>
</evidence>
<dbReference type="Proteomes" id="UP000094112">
    <property type="component" value="Unassembled WGS sequence"/>
</dbReference>
<feature type="compositionally biased region" description="Basic and acidic residues" evidence="4">
    <location>
        <begin position="1"/>
        <end position="28"/>
    </location>
</feature>
<evidence type="ECO:0000256" key="3">
    <source>
        <dbReference type="PROSITE-ProRule" id="PRU00176"/>
    </source>
</evidence>
<sequence>MSISKEEFNKAEQEAQAKAAEEAVKENDQVDDTTVTKPSTRSSEDNHQFHSPLNSNAIITISTDEPIDIQPLLKTHETFELLPSVPPFIKIKFIDKNEATNLKDEILLKYPDLEINVEYDALTHPGNIYVRGLLPEITTQDLYKIFEPFGEITSLKIVNDEFGRSKGYGFINFVDGDSADEAITKLNGLLVNGSKLYLNHHIAKKERLERMDFEKSNFTNLYIKNLPIDYTLELFNQLFEKFGEINSTFLPELPEHELNNPTSKRFGFVNFKNHESAIAAIEELNNKEISPNHLLSVSRAQRRDERNDHHNNNVNSFRNNSISPTPAPLIFQSPPPIISTNPIPTALPPNLITSPQLQHPISATPSQGTTPIIPLPLPGPNHQQSNLYVKNLSPTIDDNALHSAFAPFGIIVSAKVMTTEDGSSRGFGFVCFRTSPEASRALLAMNGNVLDGNILHVSFAQKNSRRKFQSNPPHQQRMEYPYYYNQYQTAEFAPMYYGGNGNAPPGGAPPPPQTPGHLATGLPNGNNGYIPYNAVRYSNNGNGFNKYNGFKNYNNGFNRVQQQQKQQSSDERINSEYSKKIGKLTSEISSIGEDNDDVKIEKISKFLIIPKLLENGQIENVELKAKDFLQRQVDDYKQQQQDDGADSSDVYLDIINDWANDENSLIQSLEKLSL</sequence>
<gene>
    <name evidence="6" type="ORF">WICANDRAFT_60642</name>
</gene>
<dbReference type="PROSITE" id="PS50102">
    <property type="entry name" value="RRM"/>
    <property type="match status" value="3"/>
</dbReference>
<feature type="compositionally biased region" description="Basic and acidic residues" evidence="4">
    <location>
        <begin position="301"/>
        <end position="311"/>
    </location>
</feature>
<feature type="domain" description="RRM" evidence="5">
    <location>
        <begin position="385"/>
        <end position="462"/>
    </location>
</feature>
<dbReference type="Pfam" id="PF00076">
    <property type="entry name" value="RRM_1"/>
    <property type="match status" value="3"/>
</dbReference>
<organism evidence="6 7">
    <name type="scientific">Wickerhamomyces anomalus (strain ATCC 58044 / CBS 1984 / NCYC 433 / NRRL Y-366-8)</name>
    <name type="common">Yeast</name>
    <name type="synonym">Hansenula anomala</name>
    <dbReference type="NCBI Taxonomy" id="683960"/>
    <lineage>
        <taxon>Eukaryota</taxon>
        <taxon>Fungi</taxon>
        <taxon>Dikarya</taxon>
        <taxon>Ascomycota</taxon>
        <taxon>Saccharomycotina</taxon>
        <taxon>Saccharomycetes</taxon>
        <taxon>Phaffomycetales</taxon>
        <taxon>Wickerhamomycetaceae</taxon>
        <taxon>Wickerhamomyces</taxon>
    </lineage>
</organism>
<keyword evidence="7" id="KW-1185">Reference proteome</keyword>
<evidence type="ECO:0000259" key="5">
    <source>
        <dbReference type="PROSITE" id="PS50102"/>
    </source>
</evidence>
<dbReference type="OrthoDB" id="6159137at2759"/>
<proteinExistence type="predicted"/>